<name>A0A8B8DRH9_CRAVI</name>
<reference evidence="5" key="1">
    <citation type="submission" date="2025-08" db="UniProtKB">
        <authorList>
            <consortium name="RefSeq"/>
        </authorList>
    </citation>
    <scope>IDENTIFICATION</scope>
    <source>
        <tissue evidence="5">Whole sample</tissue>
    </source>
</reference>
<feature type="domain" description="DDE Tnp4" evidence="3">
    <location>
        <begin position="7"/>
        <end position="67"/>
    </location>
</feature>
<dbReference type="AlphaFoldDB" id="A0A8B8DRH9"/>
<gene>
    <name evidence="5" type="primary">LOC111129059</name>
</gene>
<proteinExistence type="predicted"/>
<dbReference type="Proteomes" id="UP000694844">
    <property type="component" value="Chromosome 4"/>
</dbReference>
<sequence length="149" mass="17121">MPSFIPRGQAQMSTEEANTSRLVTKVRWVVESANTRIKSWKYLASVLPTHQVPYIRDYVFIMCAIANKYLPPLSTGQENDEALAAKMLHLSQKVNTLKQRVEDENLGKRTAIWKEPSNNMDDFPRLTEDDLRNITCGVYQIKMSSSYIH</sequence>
<evidence type="ECO:0000259" key="3">
    <source>
        <dbReference type="Pfam" id="PF13359"/>
    </source>
</evidence>
<dbReference type="OrthoDB" id="10049726at2759"/>
<dbReference type="KEGG" id="cvn:111129059"/>
<comment type="cofactor">
    <cofactor evidence="1">
        <name>a divalent metal cation</name>
        <dbReference type="ChEBI" id="CHEBI:60240"/>
    </cofactor>
</comment>
<keyword evidence="4" id="KW-1185">Reference proteome</keyword>
<accession>A0A8B8DRH9</accession>
<evidence type="ECO:0000256" key="1">
    <source>
        <dbReference type="ARBA" id="ARBA00001968"/>
    </source>
</evidence>
<dbReference type="GeneID" id="111129059"/>
<evidence type="ECO:0000256" key="2">
    <source>
        <dbReference type="ARBA" id="ARBA00022723"/>
    </source>
</evidence>
<dbReference type="InterPro" id="IPR027806">
    <property type="entry name" value="HARBI1_dom"/>
</dbReference>
<evidence type="ECO:0000313" key="5">
    <source>
        <dbReference type="RefSeq" id="XP_022330842.1"/>
    </source>
</evidence>
<evidence type="ECO:0000313" key="4">
    <source>
        <dbReference type="Proteomes" id="UP000694844"/>
    </source>
</evidence>
<keyword evidence="2" id="KW-0479">Metal-binding</keyword>
<protein>
    <submittedName>
        <fullName evidence="5">Uncharacterized protein LOC111129059</fullName>
    </submittedName>
</protein>
<dbReference type="Pfam" id="PF13359">
    <property type="entry name" value="DDE_Tnp_4"/>
    <property type="match status" value="1"/>
</dbReference>
<dbReference type="RefSeq" id="XP_022330842.1">
    <property type="nucleotide sequence ID" value="XM_022475134.1"/>
</dbReference>
<organism evidence="4 5">
    <name type="scientific">Crassostrea virginica</name>
    <name type="common">Eastern oyster</name>
    <dbReference type="NCBI Taxonomy" id="6565"/>
    <lineage>
        <taxon>Eukaryota</taxon>
        <taxon>Metazoa</taxon>
        <taxon>Spiralia</taxon>
        <taxon>Lophotrochozoa</taxon>
        <taxon>Mollusca</taxon>
        <taxon>Bivalvia</taxon>
        <taxon>Autobranchia</taxon>
        <taxon>Pteriomorphia</taxon>
        <taxon>Ostreida</taxon>
        <taxon>Ostreoidea</taxon>
        <taxon>Ostreidae</taxon>
        <taxon>Crassostrea</taxon>
    </lineage>
</organism>
<dbReference type="GO" id="GO:0046872">
    <property type="term" value="F:metal ion binding"/>
    <property type="evidence" value="ECO:0007669"/>
    <property type="project" value="UniProtKB-KW"/>
</dbReference>